<dbReference type="Gene3D" id="2.40.420.20">
    <property type="match status" value="1"/>
</dbReference>
<dbReference type="InterPro" id="IPR006143">
    <property type="entry name" value="RND_pump_MFP"/>
</dbReference>
<dbReference type="PANTHER" id="PTHR30469:SF33">
    <property type="entry name" value="SLR1207 PROTEIN"/>
    <property type="match status" value="1"/>
</dbReference>
<evidence type="ECO:0000256" key="3">
    <source>
        <dbReference type="SAM" id="MobiDB-lite"/>
    </source>
</evidence>
<accession>A0AAE4Z5F7</accession>
<reference evidence="7 8" key="1">
    <citation type="submission" date="2020-01" db="EMBL/GenBank/DDBJ databases">
        <title>Genomes assembled from Gulf of Kutch pelagic sediment metagenomes.</title>
        <authorList>
            <person name="Chandrashekar M."/>
            <person name="Mahajan M.S."/>
            <person name="Dave K.J."/>
            <person name="Vatsa P."/>
            <person name="Nathani N.M."/>
        </authorList>
    </citation>
    <scope>NUCLEOTIDE SEQUENCE [LARGE SCALE GENOMIC DNA]</scope>
    <source>
        <strain evidence="7">KS3-K002</strain>
    </source>
</reference>
<dbReference type="InterPro" id="IPR058792">
    <property type="entry name" value="Beta-barrel_RND_2"/>
</dbReference>
<dbReference type="InterPro" id="IPR058625">
    <property type="entry name" value="MdtA-like_BSH"/>
</dbReference>
<evidence type="ECO:0000313" key="7">
    <source>
        <dbReference type="EMBL" id="NIR74135.1"/>
    </source>
</evidence>
<dbReference type="SUPFAM" id="SSF111369">
    <property type="entry name" value="HlyD-like secretion proteins"/>
    <property type="match status" value="1"/>
</dbReference>
<dbReference type="Gene3D" id="1.10.287.470">
    <property type="entry name" value="Helix hairpin bin"/>
    <property type="match status" value="1"/>
</dbReference>
<feature type="domain" description="Multidrug resistance protein MdtA-like alpha-helical hairpin" evidence="4">
    <location>
        <begin position="96"/>
        <end position="159"/>
    </location>
</feature>
<dbReference type="NCBIfam" id="TIGR01730">
    <property type="entry name" value="RND_mfp"/>
    <property type="match status" value="1"/>
</dbReference>
<dbReference type="InterPro" id="IPR058624">
    <property type="entry name" value="MdtA-like_HH"/>
</dbReference>
<dbReference type="Pfam" id="PF25917">
    <property type="entry name" value="BSH_RND"/>
    <property type="match status" value="1"/>
</dbReference>
<dbReference type="Gene3D" id="2.40.50.100">
    <property type="match status" value="1"/>
</dbReference>
<keyword evidence="2" id="KW-0175">Coiled coil</keyword>
<comment type="similarity">
    <text evidence="1">Belongs to the membrane fusion protein (MFP) (TC 8.A.1) family.</text>
</comment>
<dbReference type="PROSITE" id="PS51257">
    <property type="entry name" value="PROKAR_LIPOPROTEIN"/>
    <property type="match status" value="1"/>
</dbReference>
<dbReference type="EMBL" id="JAACAK010000026">
    <property type="protein sequence ID" value="NIR74135.1"/>
    <property type="molecule type" value="Genomic_DNA"/>
</dbReference>
<dbReference type="Pfam" id="PF25954">
    <property type="entry name" value="Beta-barrel_RND_2"/>
    <property type="match status" value="1"/>
</dbReference>
<dbReference type="AlphaFoldDB" id="A0AAE4Z5F7"/>
<proteinExistence type="inferred from homology"/>
<protein>
    <submittedName>
        <fullName evidence="7">Efflux RND transporter periplasmic adaptor subunit</fullName>
    </submittedName>
</protein>
<feature type="domain" description="CusB-like beta-barrel" evidence="6">
    <location>
        <begin position="214"/>
        <end position="284"/>
    </location>
</feature>
<organism evidence="7 8">
    <name type="scientific">Candidatus Kutchimonas denitrificans</name>
    <dbReference type="NCBI Taxonomy" id="3056748"/>
    <lineage>
        <taxon>Bacteria</taxon>
        <taxon>Pseudomonadati</taxon>
        <taxon>Gemmatimonadota</taxon>
        <taxon>Gemmatimonadia</taxon>
        <taxon>Candidatus Palauibacterales</taxon>
        <taxon>Candidatus Palauibacteraceae</taxon>
        <taxon>Candidatus Kutchimonas</taxon>
    </lineage>
</organism>
<evidence type="ECO:0000256" key="2">
    <source>
        <dbReference type="SAM" id="Coils"/>
    </source>
</evidence>
<evidence type="ECO:0000259" key="4">
    <source>
        <dbReference type="Pfam" id="PF25876"/>
    </source>
</evidence>
<dbReference type="GO" id="GO:1990281">
    <property type="term" value="C:efflux pump complex"/>
    <property type="evidence" value="ECO:0007669"/>
    <property type="project" value="TreeGrafter"/>
</dbReference>
<dbReference type="Pfam" id="PF25876">
    <property type="entry name" value="HH_MFP_RND"/>
    <property type="match status" value="1"/>
</dbReference>
<dbReference type="GO" id="GO:0015562">
    <property type="term" value="F:efflux transmembrane transporter activity"/>
    <property type="evidence" value="ECO:0007669"/>
    <property type="project" value="InterPro"/>
</dbReference>
<feature type="domain" description="Multidrug resistance protein MdtA-like barrel-sandwich hybrid" evidence="5">
    <location>
        <begin position="56"/>
        <end position="191"/>
    </location>
</feature>
<evidence type="ECO:0000259" key="5">
    <source>
        <dbReference type="Pfam" id="PF25917"/>
    </source>
</evidence>
<evidence type="ECO:0000259" key="6">
    <source>
        <dbReference type="Pfam" id="PF25954"/>
    </source>
</evidence>
<comment type="caution">
    <text evidence="7">The sequence shown here is derived from an EMBL/GenBank/DDBJ whole genome shotgun (WGS) entry which is preliminary data.</text>
</comment>
<feature type="compositionally biased region" description="Polar residues" evidence="3">
    <location>
        <begin position="345"/>
        <end position="357"/>
    </location>
</feature>
<dbReference type="Proteomes" id="UP000702544">
    <property type="component" value="Unassembled WGS sequence"/>
</dbReference>
<feature type="region of interest" description="Disordered" evidence="3">
    <location>
        <begin position="330"/>
        <end position="371"/>
    </location>
</feature>
<sequence>MNARKFVTLGTALTLFGLLACNGDDEQGRPFQVVTAERKTLSISAEAAGVIEPVTMVEVKSKASGEVLSLPVETGDHVEQGQLLVQVEQTDARQALAQAEADLEVAEARLKVARSQLDRAEKMLEQQIISDQDYEQSQLEYANARAQLVRAQASLEIARERMAETTIRAPITGTIIDRTVEAGQVISSATQVVGGGTLLMTMADLGEVQVRTLVDETDIGRVEPRLPADIQVEAYRDRTFQGRVLKIEPQATVTQNVTMFPVLIRIDNEERLLKPGMSAEVTIQIARTEDAVTVPAQAVHPQSDAEEVAKLALGVDNERFAQLLESNRPQMAAAEGGPGGPAGTNGESPGQLTQAQRDSMRERFRSGEMTPQEMRQMRERFQQMREAREQQRRSGGPTPGVVFAWREGTIQPVPVQVGVTDWESIEVVSGLQVGDSVALLPTASLLRDQAQLLERFQRFRGSGVPGMQRQN</sequence>
<feature type="coiled-coil region" evidence="2">
    <location>
        <begin position="89"/>
        <end position="161"/>
    </location>
</feature>
<gene>
    <name evidence="7" type="ORF">GWO12_03345</name>
</gene>
<evidence type="ECO:0000313" key="8">
    <source>
        <dbReference type="Proteomes" id="UP000702544"/>
    </source>
</evidence>
<dbReference type="Gene3D" id="2.40.30.170">
    <property type="match status" value="1"/>
</dbReference>
<name>A0AAE4Z5F7_9BACT</name>
<evidence type="ECO:0000256" key="1">
    <source>
        <dbReference type="ARBA" id="ARBA00009477"/>
    </source>
</evidence>
<dbReference type="PANTHER" id="PTHR30469">
    <property type="entry name" value="MULTIDRUG RESISTANCE PROTEIN MDTA"/>
    <property type="match status" value="1"/>
</dbReference>